<evidence type="ECO:0000256" key="4">
    <source>
        <dbReference type="ARBA" id="ARBA00023027"/>
    </source>
</evidence>
<dbReference type="InterPro" id="IPR016160">
    <property type="entry name" value="Ald_DH_CS_CYS"/>
</dbReference>
<proteinExistence type="evidence at transcript level"/>
<dbReference type="Gene3D" id="3.40.605.10">
    <property type="entry name" value="Aldehyde Dehydrogenase, Chain A, domain 1"/>
    <property type="match status" value="1"/>
</dbReference>
<feature type="domain" description="Aldehyde dehydrogenase" evidence="11">
    <location>
        <begin position="93"/>
        <end position="559"/>
    </location>
</feature>
<dbReference type="Pfam" id="PF00171">
    <property type="entry name" value="Aldedh"/>
    <property type="match status" value="1"/>
</dbReference>
<dbReference type="PANTHER" id="PTHR42862">
    <property type="entry name" value="DELTA-1-PYRROLINE-5-CARBOXYLATE DEHYDROGENASE 1, ISOFORM A-RELATED"/>
    <property type="match status" value="1"/>
</dbReference>
<dbReference type="FunFam" id="3.40.309.10:FF:000005">
    <property type="entry name" value="1-pyrroline-5-carboxylate dehydrogenase 1"/>
    <property type="match status" value="1"/>
</dbReference>
<reference evidence="12" key="1">
    <citation type="journal article" date="2017" name="Ticks Tick Borne Dis.">
        <title>An insight into the sialome of Hyalomma excavatum.</title>
        <authorList>
            <person name="Ribeiro J.M."/>
            <person name="Slovak M."/>
            <person name="Francischetti I.M."/>
        </authorList>
    </citation>
    <scope>NUCLEOTIDE SEQUENCE</scope>
    <source>
        <strain evidence="12">Samish</strain>
        <tissue evidence="12">Salivary glands</tissue>
    </source>
</reference>
<evidence type="ECO:0000256" key="10">
    <source>
        <dbReference type="RuleBase" id="RU366030"/>
    </source>
</evidence>
<evidence type="ECO:0000259" key="11">
    <source>
        <dbReference type="Pfam" id="PF00171"/>
    </source>
</evidence>
<dbReference type="Gene3D" id="3.40.309.10">
    <property type="entry name" value="Aldehyde Dehydrogenase, Chain A, domain 2"/>
    <property type="match status" value="1"/>
</dbReference>
<accession>A0A131XMT9</accession>
<dbReference type="PROSITE" id="PS00687">
    <property type="entry name" value="ALDEHYDE_DEHYDR_GLU"/>
    <property type="match status" value="1"/>
</dbReference>
<evidence type="ECO:0000313" key="12">
    <source>
        <dbReference type="EMBL" id="JAP66871.1"/>
    </source>
</evidence>
<protein>
    <recommendedName>
        <fullName evidence="9 10">Multifunctional fusion protein</fullName>
    </recommendedName>
    <domain>
        <recommendedName>
            <fullName evidence="10">Delta-1-pyrroline-5-carboxylate dehydrogenase</fullName>
            <shortName evidence="10">P5C dehydrogenase</shortName>
        </recommendedName>
        <alternativeName>
            <fullName evidence="9">L-glutamate gamma-semialdehyde dehydrogenase</fullName>
        </alternativeName>
    </domain>
    <domain>
        <recommendedName>
            <fullName evidence="9">L-glutamate gamma-semialdehyde dehydrogenase</fullName>
            <ecNumber evidence="9">1.2.1.88</ecNumber>
        </recommendedName>
    </domain>
</protein>
<evidence type="ECO:0000256" key="2">
    <source>
        <dbReference type="ARBA" id="ARBA00009986"/>
    </source>
</evidence>
<evidence type="ECO:0000256" key="3">
    <source>
        <dbReference type="ARBA" id="ARBA00023002"/>
    </source>
</evidence>
<dbReference type="InterPro" id="IPR015590">
    <property type="entry name" value="Aldehyde_DH_dom"/>
</dbReference>
<dbReference type="GO" id="GO:0010133">
    <property type="term" value="P:L-proline catabolic process to L-glutamate"/>
    <property type="evidence" value="ECO:0007669"/>
    <property type="project" value="UniProtKB-UniRule"/>
</dbReference>
<dbReference type="NCBIfam" id="TIGR01236">
    <property type="entry name" value="D1pyr5carbox1"/>
    <property type="match status" value="1"/>
</dbReference>
<dbReference type="CDD" id="cd07123">
    <property type="entry name" value="ALDH_F4-17_P5CDH"/>
    <property type="match status" value="1"/>
</dbReference>
<evidence type="ECO:0000256" key="6">
    <source>
        <dbReference type="ARBA" id="ARBA00048142"/>
    </source>
</evidence>
<dbReference type="PANTHER" id="PTHR42862:SF1">
    <property type="entry name" value="DELTA-1-PYRROLINE-5-CARBOXYLATE DEHYDROGENASE 2, ISOFORM A-RELATED"/>
    <property type="match status" value="1"/>
</dbReference>
<evidence type="ECO:0000256" key="7">
    <source>
        <dbReference type="PROSITE-ProRule" id="PRU10007"/>
    </source>
</evidence>
<dbReference type="PROSITE" id="PS00070">
    <property type="entry name" value="ALDEHYDE_DEHYDR_CYS"/>
    <property type="match status" value="1"/>
</dbReference>
<organism evidence="12">
    <name type="scientific">Hyalomma excavatum</name>
    <dbReference type="NCBI Taxonomy" id="257692"/>
    <lineage>
        <taxon>Eukaryota</taxon>
        <taxon>Metazoa</taxon>
        <taxon>Ecdysozoa</taxon>
        <taxon>Arthropoda</taxon>
        <taxon>Chelicerata</taxon>
        <taxon>Arachnida</taxon>
        <taxon>Acari</taxon>
        <taxon>Parasitiformes</taxon>
        <taxon>Ixodida</taxon>
        <taxon>Ixodoidea</taxon>
        <taxon>Ixodidae</taxon>
        <taxon>Hyalomminae</taxon>
        <taxon>Hyalomma</taxon>
    </lineage>
</organism>
<dbReference type="InterPro" id="IPR016162">
    <property type="entry name" value="Ald_DH_N"/>
</dbReference>
<dbReference type="InterPro" id="IPR005931">
    <property type="entry name" value="P5CDH/ALDH4A1"/>
</dbReference>
<evidence type="ECO:0000256" key="1">
    <source>
        <dbReference type="ARBA" id="ARBA00004786"/>
    </source>
</evidence>
<dbReference type="EMBL" id="GEFH01001710">
    <property type="protein sequence ID" value="JAP66871.1"/>
    <property type="molecule type" value="mRNA"/>
</dbReference>
<dbReference type="GO" id="GO:0005759">
    <property type="term" value="C:mitochondrial matrix"/>
    <property type="evidence" value="ECO:0007669"/>
    <property type="project" value="TreeGrafter"/>
</dbReference>
<dbReference type="AlphaFoldDB" id="A0A131XMT9"/>
<comment type="similarity">
    <text evidence="2 8">Belongs to the aldehyde dehydrogenase family.</text>
</comment>
<keyword evidence="3 8" id="KW-0560">Oxidoreductase</keyword>
<dbReference type="EC" id="1.2.1.88" evidence="9"/>
<dbReference type="InterPro" id="IPR029510">
    <property type="entry name" value="Ald_DH_CS_GLU"/>
</dbReference>
<evidence type="ECO:0000256" key="5">
    <source>
        <dbReference type="ARBA" id="ARBA00023062"/>
    </source>
</evidence>
<dbReference type="SUPFAM" id="SSF53720">
    <property type="entry name" value="ALDH-like"/>
    <property type="match status" value="1"/>
</dbReference>
<dbReference type="InterPro" id="IPR050485">
    <property type="entry name" value="Proline_metab_enzyme"/>
</dbReference>
<feature type="active site" evidence="7">
    <location>
        <position position="327"/>
    </location>
</feature>
<name>A0A131XMT9_9ACAR</name>
<evidence type="ECO:0000256" key="9">
    <source>
        <dbReference type="RuleBase" id="RU366016"/>
    </source>
</evidence>
<dbReference type="UniPathway" id="UPA00261">
    <property type="reaction ID" value="UER00374"/>
</dbReference>
<dbReference type="InterPro" id="IPR016163">
    <property type="entry name" value="Ald_DH_C"/>
</dbReference>
<dbReference type="FunFam" id="3.40.605.10:FF:000006">
    <property type="entry name" value="1-pyrroline-5-carboxylate dehydrogenase"/>
    <property type="match status" value="1"/>
</dbReference>
<evidence type="ECO:0000256" key="8">
    <source>
        <dbReference type="RuleBase" id="RU003345"/>
    </source>
</evidence>
<keyword evidence="5 9" id="KW-0642">Proline metabolism</keyword>
<dbReference type="InterPro" id="IPR016161">
    <property type="entry name" value="Ald_DH/histidinol_DH"/>
</dbReference>
<comment type="pathway">
    <text evidence="1 9">Amino-acid degradation; L-proline degradation into L-glutamate; L-glutamate from L-proline: step 2/2.</text>
</comment>
<comment type="catalytic activity">
    <reaction evidence="6 9">
        <text>L-glutamate 5-semialdehyde + NAD(+) + H2O = L-glutamate + NADH + 2 H(+)</text>
        <dbReference type="Rhea" id="RHEA:30235"/>
        <dbReference type="ChEBI" id="CHEBI:15377"/>
        <dbReference type="ChEBI" id="CHEBI:15378"/>
        <dbReference type="ChEBI" id="CHEBI:29985"/>
        <dbReference type="ChEBI" id="CHEBI:57540"/>
        <dbReference type="ChEBI" id="CHEBI:57945"/>
        <dbReference type="ChEBI" id="CHEBI:58066"/>
        <dbReference type="EC" id="1.2.1.88"/>
    </reaction>
</comment>
<dbReference type="GO" id="GO:0003842">
    <property type="term" value="F:L-glutamate gamma-semialdehyde dehydrogenase activity"/>
    <property type="evidence" value="ECO:0007669"/>
    <property type="project" value="UniProtKB-UniRule"/>
</dbReference>
<sequence>MASSVLQRCWIHRLMKTHKRLQLACASRVRLLTFTQHVDEFNVANEPMLSYLPGSKERQALQDALNELKDTCTEVPIVVGGKEIRTSEARYHTAPFDHSKKVAKYYWASKETIQDAINVSLKVREEWEAKPLNDKVKLFLRAADLVSSKYRYKLNAATMLGQGKTVFQAEIDSAAELADFLRFNAYFAKELTKYQPISTDPKVTVNHYRQRGLEGFTTAISPFNFSAIGGNLSSAPTLMGNVVLWKPSDAAVLSNYFIFKIFEEAGFPPGVINFLPSEGRAFGDVTSASPHLACVNFTGSVATFRTIWKQVSQNLDIYTNFPRLIGECGGKNFHFVHPSADLPTVVAQATRSGFEYSGQKCSAMERLYVPSSMWPKLKEQLVEAQKSLKLGSPLEFDTFTSAVIDRAAFSKITGYLQHAKNSSNLKVLAGGGADDSQGFFVQPTILETSDPQDKIMKEEIFGPVYTAYVYPDKEVDKCLALARDTAPFGLTASVFARDENFLKSACEYLKMTGGNFYVNDKSTGAIVGQQPFGGARISGTNDKAGGPHYLLRFSSAQTVKETKIPLTDIKYPYMTSS</sequence>
<keyword evidence="4 9" id="KW-0520">NAD</keyword>